<name>W0RIS0_9BACT</name>
<dbReference type="UniPathway" id="UPA00588">
    <property type="reaction ID" value="UER00649"/>
</dbReference>
<dbReference type="SUPFAM" id="SSF52540">
    <property type="entry name" value="P-loop containing nucleoside triphosphate hydrolases"/>
    <property type="match status" value="1"/>
</dbReference>
<reference evidence="9 10" key="1">
    <citation type="journal article" date="2014" name="Genome Announc.">
        <title>Genome Sequence and Methylome of Soil Bacterium Gemmatirosa kalamazoonensis KBS708T, a Member of the Rarely Cultivated Gemmatimonadetes Phylum.</title>
        <authorList>
            <person name="Debruyn J.M."/>
            <person name="Radosevich M."/>
            <person name="Wommack K.E."/>
            <person name="Polson S.W."/>
            <person name="Hauser L.J."/>
            <person name="Fawaz M.N."/>
            <person name="Korlach J."/>
            <person name="Tsai Y.C."/>
        </authorList>
    </citation>
    <scope>NUCLEOTIDE SEQUENCE [LARGE SCALE GENOMIC DNA]</scope>
    <source>
        <strain evidence="9 10">KBS708</strain>
    </source>
</reference>
<evidence type="ECO:0000256" key="6">
    <source>
        <dbReference type="RuleBase" id="RU003330"/>
    </source>
</evidence>
<feature type="binding site" evidence="5">
    <location>
        <position position="92"/>
    </location>
    <ligand>
        <name>AMP</name>
        <dbReference type="ChEBI" id="CHEBI:456215"/>
    </ligand>
</feature>
<dbReference type="InterPro" id="IPR006259">
    <property type="entry name" value="Adenyl_kin_sub"/>
</dbReference>
<feature type="binding site" evidence="5">
    <location>
        <position position="133"/>
    </location>
    <ligand>
        <name>Zn(2+)</name>
        <dbReference type="ChEBI" id="CHEBI:29105"/>
        <note>structural</note>
    </ligand>
</feature>
<dbReference type="HAMAP" id="MF_00235">
    <property type="entry name" value="Adenylate_kinase_Adk"/>
    <property type="match status" value="1"/>
</dbReference>
<dbReference type="STRING" id="861299.J421_2795"/>
<dbReference type="RefSeq" id="WP_025411805.1">
    <property type="nucleotide sequence ID" value="NZ_CP007128.1"/>
</dbReference>
<comment type="function">
    <text evidence="5">Catalyzes the reversible transfer of the terminal phosphate group between ATP and AMP. Plays an important role in cellular energy homeostasis and in adenine nucleotide metabolism.</text>
</comment>
<dbReference type="PATRIC" id="fig|861299.3.peg.2847"/>
<dbReference type="OrthoDB" id="9805030at2"/>
<proteinExistence type="inferred from homology"/>
<evidence type="ECO:0000313" key="9">
    <source>
        <dbReference type="EMBL" id="AHG90332.1"/>
    </source>
</evidence>
<dbReference type="NCBIfam" id="NF001381">
    <property type="entry name" value="PRK00279.1-3"/>
    <property type="match status" value="1"/>
</dbReference>
<evidence type="ECO:0000256" key="5">
    <source>
        <dbReference type="HAMAP-Rule" id="MF_00235"/>
    </source>
</evidence>
<dbReference type="NCBIfam" id="TIGR01351">
    <property type="entry name" value="adk"/>
    <property type="match status" value="1"/>
</dbReference>
<comment type="domain">
    <text evidence="5">Consists of three domains, a large central CORE domain and two small peripheral domains, NMPbind and LID, which undergo movements during catalysis. The LID domain closes over the site of phosphoryl transfer upon ATP binding. Assembling and dissambling the active center during each catalytic cycle provides an effective means to prevent ATP hydrolysis. Some bacteria have evolved a zinc-coordinating structure that stabilizes the LID domain.</text>
</comment>
<keyword evidence="5" id="KW-0862">Zinc</keyword>
<comment type="pathway">
    <text evidence="5">Purine metabolism; AMP biosynthesis via salvage pathway; AMP from ADP: step 1/1.</text>
</comment>
<dbReference type="InParanoid" id="W0RIS0"/>
<keyword evidence="4 5" id="KW-0418">Kinase</keyword>
<comment type="caution">
    <text evidence="5">Lacks conserved residue(s) required for the propagation of feature annotation.</text>
</comment>
<dbReference type="PANTHER" id="PTHR23359">
    <property type="entry name" value="NUCLEOTIDE KINASE"/>
    <property type="match status" value="1"/>
</dbReference>
<dbReference type="GO" id="GO:0004017">
    <property type="term" value="F:AMP kinase activity"/>
    <property type="evidence" value="ECO:0007669"/>
    <property type="project" value="UniProtKB-UniRule"/>
</dbReference>
<dbReference type="GO" id="GO:0005524">
    <property type="term" value="F:ATP binding"/>
    <property type="evidence" value="ECO:0007669"/>
    <property type="project" value="UniProtKB-UniRule"/>
</dbReference>
<feature type="binding site" evidence="5">
    <location>
        <position position="130"/>
    </location>
    <ligand>
        <name>Zn(2+)</name>
        <dbReference type="ChEBI" id="CHEBI:29105"/>
        <note>structural</note>
    </ligand>
</feature>
<evidence type="ECO:0000256" key="3">
    <source>
        <dbReference type="ARBA" id="ARBA00022741"/>
    </source>
</evidence>
<dbReference type="eggNOG" id="COG0563">
    <property type="taxonomic scope" value="Bacteria"/>
</dbReference>
<keyword evidence="5" id="KW-0479">Metal-binding</keyword>
<dbReference type="InterPro" id="IPR027417">
    <property type="entry name" value="P-loop_NTPase"/>
</dbReference>
<comment type="catalytic activity">
    <reaction evidence="5 7">
        <text>AMP + ATP = 2 ADP</text>
        <dbReference type="Rhea" id="RHEA:12973"/>
        <dbReference type="ChEBI" id="CHEBI:30616"/>
        <dbReference type="ChEBI" id="CHEBI:456215"/>
        <dbReference type="ChEBI" id="CHEBI:456216"/>
        <dbReference type="EC" id="2.7.4.3"/>
    </reaction>
</comment>
<keyword evidence="5 7" id="KW-0067">ATP-binding</keyword>
<dbReference type="Gene3D" id="3.40.50.300">
    <property type="entry name" value="P-loop containing nucleotide triphosphate hydrolases"/>
    <property type="match status" value="1"/>
</dbReference>
<dbReference type="AlphaFoldDB" id="W0RIS0"/>
<feature type="binding site" evidence="5">
    <location>
        <position position="127"/>
    </location>
    <ligand>
        <name>ATP</name>
        <dbReference type="ChEBI" id="CHEBI:30616"/>
    </ligand>
</feature>
<feature type="region of interest" description="NMP" evidence="5">
    <location>
        <begin position="30"/>
        <end position="59"/>
    </location>
</feature>
<keyword evidence="3 5" id="KW-0547">Nucleotide-binding</keyword>
<dbReference type="GO" id="GO:0044209">
    <property type="term" value="P:AMP salvage"/>
    <property type="evidence" value="ECO:0007669"/>
    <property type="project" value="UniProtKB-UniRule"/>
</dbReference>
<protein>
    <recommendedName>
        <fullName evidence="5 7">Adenylate kinase</fullName>
        <shortName evidence="5">AK</shortName>
        <ecNumber evidence="5 7">2.7.4.3</ecNumber>
    </recommendedName>
    <alternativeName>
        <fullName evidence="5">ATP-AMP transphosphorylase</fullName>
    </alternativeName>
    <alternativeName>
        <fullName evidence="5">ATP:AMP phosphotransferase</fullName>
    </alternativeName>
    <alternativeName>
        <fullName evidence="5">Adenylate monophosphate kinase</fullName>
    </alternativeName>
</protein>
<gene>
    <name evidence="5" type="primary">adk</name>
    <name evidence="9" type="ORF">J421_2795</name>
</gene>
<dbReference type="GO" id="GO:0008270">
    <property type="term" value="F:zinc ion binding"/>
    <property type="evidence" value="ECO:0007669"/>
    <property type="project" value="UniProtKB-UniRule"/>
</dbReference>
<dbReference type="CDD" id="cd01428">
    <property type="entry name" value="ADK"/>
    <property type="match status" value="1"/>
</dbReference>
<evidence type="ECO:0000313" key="10">
    <source>
        <dbReference type="Proteomes" id="UP000019151"/>
    </source>
</evidence>
<evidence type="ECO:0000256" key="4">
    <source>
        <dbReference type="ARBA" id="ARBA00022777"/>
    </source>
</evidence>
<sequence>MDIVLFGKPGAGKGTQAPRLAEALGAQILATGDVLRAAVKEGTTRGLQAKSYMDRGALVPDDVILGIVKEALATPKYAGGAVLDGVVRTVPQAEGLERVLCELGRRLDAVLVFDIEDDEIVRRIGGRVVCDVCQTPFMGREPGEPCPKPERDGGHLVRRKDDEPEAVRNRLSVYRDQTLPVLAWYEQHGAKVCEIDAVGAVDDVTRRALGCLS</sequence>
<feature type="region of interest" description="Disordered" evidence="8">
    <location>
        <begin position="141"/>
        <end position="161"/>
    </location>
</feature>
<dbReference type="Proteomes" id="UP000019151">
    <property type="component" value="Chromosome"/>
</dbReference>
<keyword evidence="1 5" id="KW-0808">Transferase</keyword>
<dbReference type="InterPro" id="IPR000850">
    <property type="entry name" value="Adenylat/UMP-CMP_kin"/>
</dbReference>
<dbReference type="Pfam" id="PF00406">
    <property type="entry name" value="ADK"/>
    <property type="match status" value="1"/>
</dbReference>
<dbReference type="EC" id="2.7.4.3" evidence="5 7"/>
<dbReference type="EMBL" id="CP007128">
    <property type="protein sequence ID" value="AHG90332.1"/>
    <property type="molecule type" value="Genomic_DNA"/>
</dbReference>
<keyword evidence="5" id="KW-0963">Cytoplasm</keyword>
<evidence type="ECO:0000256" key="8">
    <source>
        <dbReference type="SAM" id="MobiDB-lite"/>
    </source>
</evidence>
<dbReference type="HOGENOM" id="CLU_032354_1_2_0"/>
<dbReference type="NCBIfam" id="NF011100">
    <property type="entry name" value="PRK14527.1"/>
    <property type="match status" value="1"/>
</dbReference>
<comment type="subcellular location">
    <subcellularLocation>
        <location evidence="5 7">Cytoplasm</location>
    </subcellularLocation>
</comment>
<feature type="binding site" evidence="5">
    <location>
        <begin position="57"/>
        <end position="59"/>
    </location>
    <ligand>
        <name>AMP</name>
        <dbReference type="ChEBI" id="CHEBI:456215"/>
    </ligand>
</feature>
<dbReference type="PRINTS" id="PR00094">
    <property type="entry name" value="ADENYLTKNASE"/>
</dbReference>
<dbReference type="KEGG" id="gba:J421_2795"/>
<evidence type="ECO:0000256" key="2">
    <source>
        <dbReference type="ARBA" id="ARBA00022727"/>
    </source>
</evidence>
<dbReference type="FunCoup" id="W0RIS0">
    <property type="interactions" value="534"/>
</dbReference>
<organism evidence="9 10">
    <name type="scientific">Gemmatirosa kalamazoonensis</name>
    <dbReference type="NCBI Taxonomy" id="861299"/>
    <lineage>
        <taxon>Bacteria</taxon>
        <taxon>Pseudomonadati</taxon>
        <taxon>Gemmatimonadota</taxon>
        <taxon>Gemmatimonadia</taxon>
        <taxon>Gemmatimonadales</taxon>
        <taxon>Gemmatimonadaceae</taxon>
        <taxon>Gemmatirosa</taxon>
    </lineage>
</organism>
<evidence type="ECO:0000256" key="7">
    <source>
        <dbReference type="RuleBase" id="RU003331"/>
    </source>
</evidence>
<accession>W0RIS0</accession>
<dbReference type="GO" id="GO:0005737">
    <property type="term" value="C:cytoplasm"/>
    <property type="evidence" value="ECO:0007669"/>
    <property type="project" value="UniProtKB-SubCell"/>
</dbReference>
<comment type="subunit">
    <text evidence="5 7">Monomer.</text>
</comment>
<evidence type="ECO:0000256" key="1">
    <source>
        <dbReference type="ARBA" id="ARBA00022679"/>
    </source>
</evidence>
<feature type="binding site" evidence="5">
    <location>
        <position position="31"/>
    </location>
    <ligand>
        <name>AMP</name>
        <dbReference type="ChEBI" id="CHEBI:456215"/>
    </ligand>
</feature>
<feature type="binding site" evidence="5">
    <location>
        <position position="159"/>
    </location>
    <ligand>
        <name>AMP</name>
        <dbReference type="ChEBI" id="CHEBI:456215"/>
    </ligand>
</feature>
<feature type="binding site" evidence="5">
    <location>
        <position position="199"/>
    </location>
    <ligand>
        <name>ATP</name>
        <dbReference type="ChEBI" id="CHEBI:30616"/>
    </ligand>
</feature>
<keyword evidence="2 5" id="KW-0545">Nucleotide biosynthesis</keyword>
<feature type="binding site" evidence="5">
    <location>
        <position position="36"/>
    </location>
    <ligand>
        <name>AMP</name>
        <dbReference type="ChEBI" id="CHEBI:456215"/>
    </ligand>
</feature>
<keyword evidence="10" id="KW-1185">Reference proteome</keyword>
<feature type="binding site" evidence="5">
    <location>
        <begin position="10"/>
        <end position="15"/>
    </location>
    <ligand>
        <name>ATP</name>
        <dbReference type="ChEBI" id="CHEBI:30616"/>
    </ligand>
</feature>
<comment type="similarity">
    <text evidence="5 6">Belongs to the adenylate kinase family.</text>
</comment>
<feature type="binding site" evidence="5">
    <location>
        <position position="170"/>
    </location>
    <ligand>
        <name>AMP</name>
        <dbReference type="ChEBI" id="CHEBI:456215"/>
    </ligand>
</feature>